<proteinExistence type="predicted"/>
<gene>
    <name evidence="5" type="ORF">ATK30_6117</name>
    <name evidence="4" type="ORF">H5411_37725</name>
</gene>
<dbReference type="PANTHER" id="PTHR30055:SF187">
    <property type="entry name" value="TRANSCRIPTIONAL REGULATORY PROTEIN"/>
    <property type="match status" value="1"/>
</dbReference>
<keyword evidence="1 2" id="KW-0238">DNA-binding</keyword>
<comment type="caution">
    <text evidence="5">The sequence shown here is derived from an EMBL/GenBank/DDBJ whole genome shotgun (WGS) entry which is preliminary data.</text>
</comment>
<organism evidence="5 6">
    <name type="scientific">Amycolatopsis echigonensis</name>
    <dbReference type="NCBI Taxonomy" id="2576905"/>
    <lineage>
        <taxon>Bacteria</taxon>
        <taxon>Bacillati</taxon>
        <taxon>Actinomycetota</taxon>
        <taxon>Actinomycetes</taxon>
        <taxon>Pseudonocardiales</taxon>
        <taxon>Pseudonocardiaceae</taxon>
        <taxon>Amycolatopsis</taxon>
    </lineage>
</organism>
<accession>A0A8E1W761</accession>
<dbReference type="AlphaFoldDB" id="A0A2N3WMW2"/>
<feature type="DNA-binding region" description="H-T-H motif" evidence="2">
    <location>
        <begin position="38"/>
        <end position="57"/>
    </location>
</feature>
<evidence type="ECO:0000313" key="7">
    <source>
        <dbReference type="Proteomes" id="UP000550260"/>
    </source>
</evidence>
<dbReference type="Proteomes" id="UP000233750">
    <property type="component" value="Unassembled WGS sequence"/>
</dbReference>
<keyword evidence="6" id="KW-1185">Reference proteome</keyword>
<feature type="domain" description="HTH tetR-type" evidence="3">
    <location>
        <begin position="15"/>
        <end position="75"/>
    </location>
</feature>
<name>A0A2N3WMW2_9PSEU</name>
<dbReference type="GO" id="GO:0000976">
    <property type="term" value="F:transcription cis-regulatory region binding"/>
    <property type="evidence" value="ECO:0007669"/>
    <property type="project" value="TreeGrafter"/>
</dbReference>
<reference evidence="5 6" key="1">
    <citation type="submission" date="2017-12" db="EMBL/GenBank/DDBJ databases">
        <title>Sequencing the genomes of 1000 Actinobacteria strains.</title>
        <authorList>
            <person name="Klenk H.-P."/>
        </authorList>
    </citation>
    <scope>NUCLEOTIDE SEQUENCE [LARGE SCALE GENOMIC DNA]</scope>
    <source>
        <strain evidence="5 6">DSM 45165</strain>
    </source>
</reference>
<dbReference type="InterPro" id="IPR001647">
    <property type="entry name" value="HTH_TetR"/>
</dbReference>
<dbReference type="SUPFAM" id="SSF46689">
    <property type="entry name" value="Homeodomain-like"/>
    <property type="match status" value="1"/>
</dbReference>
<dbReference type="Gene3D" id="1.10.357.10">
    <property type="entry name" value="Tetracycline Repressor, domain 2"/>
    <property type="match status" value="1"/>
</dbReference>
<dbReference type="GO" id="GO:0003700">
    <property type="term" value="F:DNA-binding transcription factor activity"/>
    <property type="evidence" value="ECO:0007669"/>
    <property type="project" value="TreeGrafter"/>
</dbReference>
<evidence type="ECO:0000256" key="2">
    <source>
        <dbReference type="PROSITE-ProRule" id="PRU00335"/>
    </source>
</evidence>
<dbReference type="RefSeq" id="WP_101438381.1">
    <property type="nucleotide sequence ID" value="NZ_JACJHR010000083.1"/>
</dbReference>
<evidence type="ECO:0000256" key="1">
    <source>
        <dbReference type="ARBA" id="ARBA00023125"/>
    </source>
</evidence>
<accession>A0A2N3WMW2</accession>
<reference evidence="4 7" key="2">
    <citation type="submission" date="2020-08" db="EMBL/GenBank/DDBJ databases">
        <title>Amycolatopsis echigonensis JCM 21831.</title>
        <authorList>
            <person name="Tedsree N."/>
            <person name="Kuncharoen N."/>
            <person name="Likhitwitayawuid K."/>
            <person name="Tanasupawat S."/>
        </authorList>
    </citation>
    <scope>NUCLEOTIDE SEQUENCE [LARGE SCALE GENOMIC DNA]</scope>
    <source>
        <strain evidence="4 7">JCM 21831</strain>
    </source>
</reference>
<dbReference type="EMBL" id="JACJHR010000083">
    <property type="protein sequence ID" value="MBB2504868.1"/>
    <property type="molecule type" value="Genomic_DNA"/>
</dbReference>
<sequence>MPRAAEPETAAESAGAYRSRFTGALESLLAEKRFPKITIGDLVGRAHTSRRSFYEHFTSKEACLLALLKEAAESGSAQVSAAVDRSAPWQTQLRQLVTAWIGVVDARPAVMLSYLRDVPLLDTPLAASLNHDAYVNVVRTVSAGTEFRKSGGAALSRARAVILCGGLEKLAEDALRHGESVDAHLEEAVQAAILLAGSGELTSPELIPRPPESGTPG</sequence>
<dbReference type="Proteomes" id="UP000550260">
    <property type="component" value="Unassembled WGS sequence"/>
</dbReference>
<dbReference type="EMBL" id="PJMY01000003">
    <property type="protein sequence ID" value="PKV95212.1"/>
    <property type="molecule type" value="Genomic_DNA"/>
</dbReference>
<protein>
    <submittedName>
        <fullName evidence="5">TetR family transcriptional regulator</fullName>
    </submittedName>
    <submittedName>
        <fullName evidence="4">TetR/AcrR family transcriptional regulator</fullName>
    </submittedName>
</protein>
<dbReference type="OrthoDB" id="5242485at2"/>
<dbReference type="InterPro" id="IPR050109">
    <property type="entry name" value="HTH-type_TetR-like_transc_reg"/>
</dbReference>
<evidence type="ECO:0000313" key="6">
    <source>
        <dbReference type="Proteomes" id="UP000233750"/>
    </source>
</evidence>
<evidence type="ECO:0000259" key="3">
    <source>
        <dbReference type="PROSITE" id="PS50977"/>
    </source>
</evidence>
<dbReference type="Pfam" id="PF00440">
    <property type="entry name" value="TetR_N"/>
    <property type="match status" value="1"/>
</dbReference>
<dbReference type="PANTHER" id="PTHR30055">
    <property type="entry name" value="HTH-TYPE TRANSCRIPTIONAL REGULATOR RUTR"/>
    <property type="match status" value="1"/>
</dbReference>
<dbReference type="PROSITE" id="PS50977">
    <property type="entry name" value="HTH_TETR_2"/>
    <property type="match status" value="1"/>
</dbReference>
<dbReference type="Gene3D" id="1.10.10.60">
    <property type="entry name" value="Homeodomain-like"/>
    <property type="match status" value="1"/>
</dbReference>
<evidence type="ECO:0000313" key="5">
    <source>
        <dbReference type="EMBL" id="PKV95212.1"/>
    </source>
</evidence>
<dbReference type="InterPro" id="IPR009057">
    <property type="entry name" value="Homeodomain-like_sf"/>
</dbReference>
<evidence type="ECO:0000313" key="4">
    <source>
        <dbReference type="EMBL" id="MBB2504868.1"/>
    </source>
</evidence>